<name>A0ABM5LUD0_BACA1</name>
<accession>A0ABM5LUD0</accession>
<reference evidence="1 2" key="1">
    <citation type="journal article" date="2011" name="Front. Microbiol.">
        <title>Genomic signatures of strain selection and enhancement in Bacillus atrophaeus var. globigii, a historical biowarfare simulant.</title>
        <authorList>
            <person name="Gibbons H.S."/>
            <person name="Broomall S.M."/>
            <person name="McNew L.A."/>
            <person name="Daligault H."/>
            <person name="Chapman C."/>
            <person name="Bruce D."/>
            <person name="Karavis M."/>
            <person name="Krepps M."/>
            <person name="McGregor P.A."/>
            <person name="Hong C."/>
            <person name="Park K.H."/>
            <person name="Akmal A."/>
            <person name="Feldman A."/>
            <person name="Lin J.S."/>
            <person name="Chang W.E."/>
            <person name="Higgs B.W."/>
            <person name="Demirev P."/>
            <person name="Lindquist J."/>
            <person name="Liem A."/>
            <person name="Fochler E."/>
            <person name="Read T.D."/>
            <person name="Tapia R."/>
            <person name="Johnson S."/>
            <person name="Bishop-Lilly K.A."/>
            <person name="Detter C."/>
            <person name="Han C."/>
            <person name="Sozhamannan S."/>
            <person name="Rosenzweig C.N."/>
            <person name="Skowronski E.W."/>
        </authorList>
    </citation>
    <scope>NUCLEOTIDE SEQUENCE [LARGE SCALE GENOMIC DNA]</scope>
    <source>
        <strain evidence="1 2">1942</strain>
    </source>
</reference>
<evidence type="ECO:0000313" key="2">
    <source>
        <dbReference type="Proteomes" id="UP000006867"/>
    </source>
</evidence>
<evidence type="ECO:0000313" key="1">
    <source>
        <dbReference type="EMBL" id="ADP31515.1"/>
    </source>
</evidence>
<protein>
    <submittedName>
        <fullName evidence="1">Uncharacterized protein</fullName>
    </submittedName>
</protein>
<sequence length="61" mass="6511">MVDFILLLKAWLYSSPYTAPDDGCSGHSFYEVQRRADCKFIVAAIGSGGGIGLALLCEALV</sequence>
<dbReference type="Proteomes" id="UP000006867">
    <property type="component" value="Chromosome"/>
</dbReference>
<proteinExistence type="predicted"/>
<organism evidence="1 2">
    <name type="scientific">Bacillus atrophaeus (strain 1942)</name>
    <dbReference type="NCBI Taxonomy" id="720555"/>
    <lineage>
        <taxon>Bacteria</taxon>
        <taxon>Bacillati</taxon>
        <taxon>Bacillota</taxon>
        <taxon>Bacilli</taxon>
        <taxon>Bacillales</taxon>
        <taxon>Bacillaceae</taxon>
        <taxon>Bacillus</taxon>
    </lineage>
</organism>
<gene>
    <name evidence="1" type="ordered locus">BATR1942_02795</name>
</gene>
<dbReference type="EMBL" id="CP002207">
    <property type="protein sequence ID" value="ADP31515.1"/>
    <property type="molecule type" value="Genomic_DNA"/>
</dbReference>
<keyword evidence="2" id="KW-1185">Reference proteome</keyword>